<accession>A0A419PHQ8</accession>
<dbReference type="FunCoup" id="A0A419PHQ8">
    <property type="interactions" value="829"/>
</dbReference>
<reference evidence="2 3" key="2">
    <citation type="journal article" date="2021" name="Genomics">
        <title>High-quality reference genome for Clonorchis sinensis.</title>
        <authorList>
            <person name="Young N.D."/>
            <person name="Stroehlein A.J."/>
            <person name="Kinkar L."/>
            <person name="Wang T."/>
            <person name="Sohn W.M."/>
            <person name="Chang B.C.H."/>
            <person name="Kaur P."/>
            <person name="Weisz D."/>
            <person name="Dudchenko O."/>
            <person name="Aiden E.L."/>
            <person name="Korhonen P.K."/>
            <person name="Gasser R.B."/>
        </authorList>
    </citation>
    <scope>NUCLEOTIDE SEQUENCE [LARGE SCALE GENOMIC DNA]</scope>
    <source>
        <strain evidence="2">Cs-k2</strain>
    </source>
</reference>
<dbReference type="InParanoid" id="A0A419PHQ8"/>
<dbReference type="Pfam" id="PF01650">
    <property type="entry name" value="Peptidase_C13"/>
    <property type="match status" value="1"/>
</dbReference>
<evidence type="ECO:0000256" key="1">
    <source>
        <dbReference type="ARBA" id="ARBA00009941"/>
    </source>
</evidence>
<name>A0A419PHQ8_CLOSI</name>
<dbReference type="AlphaFoldDB" id="A0A419PHQ8"/>
<reference evidence="2 3" key="1">
    <citation type="journal article" date="2018" name="Biotechnol. Adv.">
        <title>Improved genomic resources and new bioinformatic workflow for the carcinogenic parasite Clonorchis sinensis: Biotechnological implications.</title>
        <authorList>
            <person name="Wang D."/>
            <person name="Korhonen P.K."/>
            <person name="Gasser R.B."/>
            <person name="Young N.D."/>
        </authorList>
    </citation>
    <scope>NUCLEOTIDE SEQUENCE [LARGE SCALE GENOMIC DNA]</scope>
    <source>
        <strain evidence="2">Cs-k2</strain>
    </source>
</reference>
<organism evidence="2 3">
    <name type="scientific">Clonorchis sinensis</name>
    <name type="common">Chinese liver fluke</name>
    <dbReference type="NCBI Taxonomy" id="79923"/>
    <lineage>
        <taxon>Eukaryota</taxon>
        <taxon>Metazoa</taxon>
        <taxon>Spiralia</taxon>
        <taxon>Lophotrochozoa</taxon>
        <taxon>Platyhelminthes</taxon>
        <taxon>Trematoda</taxon>
        <taxon>Digenea</taxon>
        <taxon>Opisthorchiida</taxon>
        <taxon>Opisthorchiata</taxon>
        <taxon>Opisthorchiidae</taxon>
        <taxon>Clonorchis</taxon>
    </lineage>
</organism>
<evidence type="ECO:0000313" key="2">
    <source>
        <dbReference type="EMBL" id="KAG5453647.1"/>
    </source>
</evidence>
<dbReference type="PRINTS" id="PR00776">
    <property type="entry name" value="HEMOGLOBNASE"/>
</dbReference>
<sequence>MNFRPRHKKLQVSLEIMRGYSLLTAFLFCINHVAWLEAAGVHNLSAIFNENPSKNWVVLVAGSNTWKNYRHQADVYHAYQVVRANKVPAENIITLAYDDIAKNPKNPFKGKVFHDYEHEDVYKGVVIDYRGKDVTAKNFLKVLRGDKTLEANRKKVLKSGPDDYVFIFYSGHGLDGLLTFPVGDYKKLVMYVEACYAGSMFRDVLPSNMGVYVTTSSNPVEQSWSVFCLDKFIDVCLADEYSYAWITDSQYVSFSRTVAAKPHEGDLWEFSNHDLPAAPK</sequence>
<dbReference type="Gene3D" id="3.40.50.1460">
    <property type="match status" value="2"/>
</dbReference>
<dbReference type="PANTHER" id="PTHR12000:SF42">
    <property type="entry name" value="LEGUMAIN"/>
    <property type="match status" value="1"/>
</dbReference>
<dbReference type="PANTHER" id="PTHR12000">
    <property type="entry name" value="HEMOGLOBINASE FAMILY MEMBER"/>
    <property type="match status" value="1"/>
</dbReference>
<dbReference type="STRING" id="79923.A0A419PHQ8"/>
<dbReference type="EMBL" id="NIRI02000010">
    <property type="protein sequence ID" value="KAG5453647.1"/>
    <property type="molecule type" value="Genomic_DNA"/>
</dbReference>
<keyword evidence="3" id="KW-1185">Reference proteome</keyword>
<evidence type="ECO:0000313" key="3">
    <source>
        <dbReference type="Proteomes" id="UP000286415"/>
    </source>
</evidence>
<comment type="similarity">
    <text evidence="1">Belongs to the peptidase C13 family.</text>
</comment>
<dbReference type="GO" id="GO:0006624">
    <property type="term" value="P:vacuolar protein processing"/>
    <property type="evidence" value="ECO:0007669"/>
    <property type="project" value="TreeGrafter"/>
</dbReference>
<dbReference type="GO" id="GO:0051603">
    <property type="term" value="P:proteolysis involved in protein catabolic process"/>
    <property type="evidence" value="ECO:0007669"/>
    <property type="project" value="TreeGrafter"/>
</dbReference>
<dbReference type="Proteomes" id="UP000286415">
    <property type="component" value="Unassembled WGS sequence"/>
</dbReference>
<comment type="caution">
    <text evidence="2">The sequence shown here is derived from an EMBL/GenBank/DDBJ whole genome shotgun (WGS) entry which is preliminary data.</text>
</comment>
<dbReference type="OrthoDB" id="9973749at2759"/>
<proteinExistence type="inferred from homology"/>
<dbReference type="InterPro" id="IPR001096">
    <property type="entry name" value="Peptidase_C13"/>
</dbReference>
<gene>
    <name evidence="2" type="ORF">CSKR_111569</name>
</gene>
<dbReference type="GO" id="GO:0004197">
    <property type="term" value="F:cysteine-type endopeptidase activity"/>
    <property type="evidence" value="ECO:0007669"/>
    <property type="project" value="TreeGrafter"/>
</dbReference>
<dbReference type="PIRSF" id="PIRSF019663">
    <property type="entry name" value="Legumain"/>
    <property type="match status" value="1"/>
</dbReference>
<protein>
    <submittedName>
        <fullName evidence="2">Hemoglobinase</fullName>
    </submittedName>
</protein>
<dbReference type="GO" id="GO:0005773">
    <property type="term" value="C:vacuole"/>
    <property type="evidence" value="ECO:0007669"/>
    <property type="project" value="GOC"/>
</dbReference>